<dbReference type="PANTHER" id="PTHR11929:SF10">
    <property type="entry name" value="4-GALACTOSYL-N-ACETYLGLUCOSAMINIDE 3-ALPHA-L-FUCOSYLTRANSFERASE 9"/>
    <property type="match status" value="1"/>
</dbReference>
<evidence type="ECO:0000256" key="12">
    <source>
        <dbReference type="ARBA" id="ARBA00022692"/>
    </source>
</evidence>
<keyword evidence="20 35" id="KW-0472">Membrane</keyword>
<keyword evidence="23" id="KW-0963">Cytoplasm</keyword>
<evidence type="ECO:0000256" key="5">
    <source>
        <dbReference type="ARBA" id="ARBA00008919"/>
    </source>
</evidence>
<dbReference type="GO" id="GO:0005819">
    <property type="term" value="C:spindle"/>
    <property type="evidence" value="ECO:0007669"/>
    <property type="project" value="UniProtKB-SubCell"/>
</dbReference>
<keyword evidence="24" id="KW-0131">Cell cycle</keyword>
<comment type="subunit">
    <text evidence="7">May interact with both microtubules and actin cytoskeleton.</text>
</comment>
<evidence type="ECO:0000256" key="30">
    <source>
        <dbReference type="ARBA" id="ARBA00036481"/>
    </source>
</evidence>
<comment type="pathway">
    <text evidence="4">Glycolipid biosynthesis.</text>
</comment>
<dbReference type="GO" id="GO:0017083">
    <property type="term" value="F:4-galactosyl-N-acetylglucosaminide 3-alpha-L-fucosyltransferase activity"/>
    <property type="evidence" value="ECO:0007669"/>
    <property type="project" value="UniProtKB-EC"/>
</dbReference>
<accession>A0AAN8KYJ4</accession>
<comment type="catalytic activity">
    <reaction evidence="33">
        <text>beta-D-Gal-(1-&gt;4)-beta-D-GlcNAc-(1-&gt;3)-beta-D-Gal-(1-&gt;4)-D-Glc + GDP-beta-L-fucose = beta-D-Gal-(1-&gt;4)-[alpha-L-Fuc-(1-&gt;3)]-beta-D-GlcNAc-(1-&gt;3)-beta-D-Gal-(1-&gt;4)-D-Glc + GDP + H(+)</text>
        <dbReference type="Rhea" id="RHEA:77187"/>
        <dbReference type="ChEBI" id="CHEBI:15378"/>
        <dbReference type="ChEBI" id="CHEBI:57273"/>
        <dbReference type="ChEBI" id="CHEBI:58189"/>
        <dbReference type="ChEBI" id="CHEBI:60239"/>
        <dbReference type="ChEBI" id="CHEBI:61352"/>
    </reaction>
    <physiologicalReaction direction="left-to-right" evidence="33">
        <dbReference type="Rhea" id="RHEA:77188"/>
    </physiologicalReaction>
</comment>
<feature type="compositionally biased region" description="Basic and acidic residues" evidence="37">
    <location>
        <begin position="445"/>
        <end position="459"/>
    </location>
</feature>
<comment type="catalytic activity">
    <reaction evidence="29">
        <text>alpha-N-glycoloylneuraminosyl-(2-&gt;3)-beta-D-galactosyl-(1-&gt;4)-N-acetyl-beta-D-glucosaminyl-(1-&gt;3)-beta-D-galactosyl-(1-&gt;4)-N-acetyl-beta-D-glucosaminyl-(1-&gt;3)-beta-D-galactosyl-(1-&gt;4)-beta-D-glucosyl-(1&lt;-&gt;1')-ceramide + GDP-beta-L-fucose = alpha-N-glycoloylneuraminosyl-(2-&gt;3)-beta-D-galactosyl-(1-&gt;4)-N-acetyl-beta-D-glucosaminyl-(1-&gt;3)-beta-D-galactosyl-(1-&gt;4)-[alpha-L-fucosyl-(1-&gt;3)]-N-acetyl-beta-D-glucosaminyl-(1-&gt;3)-beta-D-galactosyl-(1-&gt;4)-beta-D-glucosyl-(1&lt;-&gt;1')-ceramide + GDP + H(+)</text>
        <dbReference type="Rhea" id="RHEA:48388"/>
        <dbReference type="ChEBI" id="CHEBI:15378"/>
        <dbReference type="ChEBI" id="CHEBI:57273"/>
        <dbReference type="ChEBI" id="CHEBI:58189"/>
        <dbReference type="ChEBI" id="CHEBI:90383"/>
        <dbReference type="ChEBI" id="CHEBI:90384"/>
    </reaction>
    <physiologicalReaction direction="left-to-right" evidence="29">
        <dbReference type="Rhea" id="RHEA:48389"/>
    </physiologicalReaction>
</comment>
<evidence type="ECO:0000256" key="32">
    <source>
        <dbReference type="ARBA" id="ARBA00037848"/>
    </source>
</evidence>
<evidence type="ECO:0000256" key="21">
    <source>
        <dbReference type="ARBA" id="ARBA00023157"/>
    </source>
</evidence>
<protein>
    <recommendedName>
        <fullName evidence="35">Fucosyltransferase</fullName>
        <ecNumber evidence="35">2.4.1.-</ecNumber>
    </recommendedName>
</protein>
<evidence type="ECO:0000256" key="18">
    <source>
        <dbReference type="ARBA" id="ARBA00023054"/>
    </source>
</evidence>
<evidence type="ECO:0000256" key="17">
    <source>
        <dbReference type="ARBA" id="ARBA00023034"/>
    </source>
</evidence>
<feature type="region of interest" description="Disordered" evidence="37">
    <location>
        <begin position="396"/>
        <end position="459"/>
    </location>
</feature>
<comment type="catalytic activity">
    <reaction evidence="30">
        <text>an N-acetyl-alpha-neuraminyl-(2-&gt;3)-beta-D-galactosyl-(1-&gt;4)-N-acetyl-beta-D-glucosaminyl derivative + GDP-beta-L-fucose = an alpha-Neu5Ac-(2-&gt;3)-beta-D-Gal-(1-&gt;4)-[alpha-L-Fuc-(1-&gt;3)]-beta-D-GlcNAc derivative + GDP + H(+)</text>
        <dbReference type="Rhea" id="RHEA:56076"/>
        <dbReference type="ChEBI" id="CHEBI:15378"/>
        <dbReference type="ChEBI" id="CHEBI:57273"/>
        <dbReference type="ChEBI" id="CHEBI:58189"/>
        <dbReference type="ChEBI" id="CHEBI:136545"/>
        <dbReference type="ChEBI" id="CHEBI:139509"/>
    </reaction>
    <physiologicalReaction direction="left-to-right" evidence="30">
        <dbReference type="Rhea" id="RHEA:56077"/>
    </physiologicalReaction>
</comment>
<keyword evidence="9" id="KW-0132">Cell division</keyword>
<comment type="catalytic activity">
    <reaction evidence="34">
        <text>an alpha-L-Fuc-(1-&gt;2)-beta-D-Gal-(1-&gt;4)-beta-D-GlcNAc derivative + GDP-beta-L-fucose = an alpha-L-Fuc-(1-&gt;2)-beta-D-Gal-(1-&gt;4)-[alpha-L-Fuc-(1-&gt;3)]-beta-D-GlcNAc derivative + GDP + H(+)</text>
        <dbReference type="Rhea" id="RHEA:77191"/>
        <dbReference type="ChEBI" id="CHEBI:15378"/>
        <dbReference type="ChEBI" id="CHEBI:57273"/>
        <dbReference type="ChEBI" id="CHEBI:58189"/>
        <dbReference type="ChEBI" id="CHEBI:133510"/>
        <dbReference type="ChEBI" id="CHEBI:195560"/>
    </reaction>
    <physiologicalReaction direction="left-to-right" evidence="34">
        <dbReference type="Rhea" id="RHEA:77192"/>
    </physiologicalReaction>
</comment>
<dbReference type="EMBL" id="JAGTTL010000031">
    <property type="protein sequence ID" value="KAK6297690.1"/>
    <property type="molecule type" value="Genomic_DNA"/>
</dbReference>
<evidence type="ECO:0000256" key="8">
    <source>
        <dbReference type="ARBA" id="ARBA00011738"/>
    </source>
</evidence>
<comment type="pathway">
    <text evidence="3">Protein modification; protein glycosylation.</text>
</comment>
<comment type="catalytic activity">
    <reaction evidence="31">
        <text>a neolactoside nLc4Cer + GDP-beta-L-fucose = a neolactoside III(3)-alpha-Fuc-nLc4Cer + GDP + H(+)</text>
        <dbReference type="Rhea" id="RHEA:48376"/>
        <dbReference type="ChEBI" id="CHEBI:15378"/>
        <dbReference type="ChEBI" id="CHEBI:57273"/>
        <dbReference type="ChEBI" id="CHEBI:58189"/>
        <dbReference type="ChEBI" id="CHEBI:90376"/>
        <dbReference type="ChEBI" id="CHEBI:90379"/>
    </reaction>
    <physiologicalReaction direction="left-to-right" evidence="31">
        <dbReference type="Rhea" id="RHEA:48377"/>
    </physiologicalReaction>
</comment>
<dbReference type="InterPro" id="IPR001715">
    <property type="entry name" value="CH_dom"/>
</dbReference>
<dbReference type="GO" id="GO:0032580">
    <property type="term" value="C:Golgi cisterna membrane"/>
    <property type="evidence" value="ECO:0007669"/>
    <property type="project" value="UniProtKB-SubCell"/>
</dbReference>
<evidence type="ECO:0000256" key="35">
    <source>
        <dbReference type="RuleBase" id="RU003832"/>
    </source>
</evidence>
<evidence type="ECO:0000313" key="40">
    <source>
        <dbReference type="Proteomes" id="UP001356427"/>
    </source>
</evidence>
<keyword evidence="10 35" id="KW-0328">Glycosyltransferase</keyword>
<proteinExistence type="inferred from homology"/>
<dbReference type="InterPro" id="IPR055270">
    <property type="entry name" value="Glyco_tran_10_C"/>
</dbReference>
<comment type="function">
    <text evidence="25">Involved in cytokinesis and spindle organization. May play a role in actin cytoskeleton organization and microtubule stabilization and hence required for proper cell adhesion and migration.</text>
</comment>
<keyword evidence="19" id="KW-0443">Lipid metabolism</keyword>
<keyword evidence="17 35" id="KW-0333">Golgi apparatus</keyword>
<keyword evidence="21" id="KW-1015">Disulfide bond</keyword>
<keyword evidence="23" id="KW-0206">Cytoskeleton</keyword>
<evidence type="ECO:0000256" key="28">
    <source>
        <dbReference type="ARBA" id="ARBA00036234"/>
    </source>
</evidence>
<evidence type="ECO:0000256" key="13">
    <source>
        <dbReference type="ARBA" id="ARBA00022868"/>
    </source>
</evidence>
<feature type="transmembrane region" description="Helical" evidence="35">
    <location>
        <begin position="12"/>
        <end position="31"/>
    </location>
</feature>
<evidence type="ECO:0000256" key="16">
    <source>
        <dbReference type="ARBA" id="ARBA00022989"/>
    </source>
</evidence>
<dbReference type="Proteomes" id="UP001356427">
    <property type="component" value="Unassembled WGS sequence"/>
</dbReference>
<dbReference type="Pfam" id="PF17039">
    <property type="entry name" value="Glyco_tran_10_N"/>
    <property type="match status" value="1"/>
</dbReference>
<dbReference type="InterPro" id="IPR036872">
    <property type="entry name" value="CH_dom_sf"/>
</dbReference>
<evidence type="ECO:0000256" key="34">
    <source>
        <dbReference type="ARBA" id="ARBA00043838"/>
    </source>
</evidence>
<dbReference type="FunFam" id="3.40.50.11660:FF:000001">
    <property type="entry name" value="alpha-(1,3)-fucosyltransferase 9"/>
    <property type="match status" value="1"/>
</dbReference>
<sequence>MLSSTFLTGPLRIVLVGILCLGGFVTLFLMYNKSAPSLDCPPLPAFPPQYSERPQDQQLNLSKKQTGPDKPIMLLWFWPENRRFDFGDCATFFNIDGCLLTDDRSLYNKADGVLIFHKSINHDLSNLPPSPRPPFQKWIWYHVESPTNTIRIPGLENLFNLTLSYREDADIPVRWRLTARKGQGEDFVLPKKDKLVCWIVSNNNPATGTGVRYSYYRELVKHIKVDIFGTAFGRFLRYEDYYSTLSSCKFYLSFENSVHRDYITEKLNGPLAAGTVPVVLGPPRQNYEDFVPGDSFIHVNDFPNAKALAKFLLKLDKDEEAYLHYFQWRSHLDLFQTPPSSPSDSDLAPAVSQLLQQGTLSSGATRGIVCQGGASPISNWSHTLSVPPEWAVISVESSASPPGTGIEMEGSRRTVQRSSSHKSHNSSPVSPGQGPQFEGSSLEHSWQERDSGMEPHAAPERAGEEMALALFSLLEHHRSAVGLSPGLNAPAGAAELLRRLLVERKELVEEVRNLKDTLRTERAEWHQFQCDLQVAVSVADRLRVEAEETMGMLRESHGNVEGQLDQVQCRQQDTDREMESLRTEHREACHRLSALTLEHHQQTRAELDTLRLSALTLEHQQTRAELDTLRLSALTLEHQQTRAELDTLRLSALTLEHQQTRAELDTLRLSALTLEHQQTRAELDTLRHTLGERERDSLREREKDSHREMEGRDTEERTFGEDTSEDISTMEALDGKKIKDSEREVEGEKRVKSEGEDVNMGGQSPEELVRGGENLLKVKGVAEAYLRNLAAGEMGCNLRDPQRIVMMSERSRSLSRLPLPTDTLPAQNGSSQTTTSTTLPLCKKEEPAKGRRMDRILQRQDSWSSFYTKKQEEDQNADPLSSFRPQDGFSMLLRSHGGSRRNSLLRWCQSRTQGYKNIEITNFSSSWEDGLAFCAVYHTYLPTHIPYSSLSTGDKSENLDLAFQTGESVGITATLTVEEMLRSGGPDWQRVLGYVESMFRHFEM</sequence>
<organism evidence="39 40">
    <name type="scientific">Coregonus suidteri</name>
    <dbReference type="NCBI Taxonomy" id="861788"/>
    <lineage>
        <taxon>Eukaryota</taxon>
        <taxon>Metazoa</taxon>
        <taxon>Chordata</taxon>
        <taxon>Craniata</taxon>
        <taxon>Vertebrata</taxon>
        <taxon>Euteleostomi</taxon>
        <taxon>Actinopterygii</taxon>
        <taxon>Neopterygii</taxon>
        <taxon>Teleostei</taxon>
        <taxon>Protacanthopterygii</taxon>
        <taxon>Salmoniformes</taxon>
        <taxon>Salmonidae</taxon>
        <taxon>Coregoninae</taxon>
        <taxon>Coregonus</taxon>
    </lineage>
</organism>
<name>A0AAN8KYJ4_9TELE</name>
<evidence type="ECO:0000256" key="1">
    <source>
        <dbReference type="ARBA" id="ARBA00004186"/>
    </source>
</evidence>
<feature type="region of interest" description="Disordered" evidence="37">
    <location>
        <begin position="689"/>
        <end position="722"/>
    </location>
</feature>
<keyword evidence="14" id="KW-0965">Cell junction</keyword>
<dbReference type="AlphaFoldDB" id="A0AAN8KYJ4"/>
<dbReference type="SUPFAM" id="SSF47576">
    <property type="entry name" value="Calponin-homology domain, CH-domain"/>
    <property type="match status" value="1"/>
</dbReference>
<dbReference type="SMART" id="SM00033">
    <property type="entry name" value="CH"/>
    <property type="match status" value="1"/>
</dbReference>
<evidence type="ECO:0000256" key="36">
    <source>
        <dbReference type="SAM" id="Coils"/>
    </source>
</evidence>
<keyword evidence="12 35" id="KW-0812">Transmembrane</keyword>
<evidence type="ECO:0000256" key="33">
    <source>
        <dbReference type="ARBA" id="ARBA00043828"/>
    </source>
</evidence>
<feature type="domain" description="Calponin-homology (CH)" evidence="38">
    <location>
        <begin position="898"/>
        <end position="1003"/>
    </location>
</feature>
<evidence type="ECO:0000256" key="7">
    <source>
        <dbReference type="ARBA" id="ARBA00011235"/>
    </source>
</evidence>
<evidence type="ECO:0000313" key="39">
    <source>
        <dbReference type="EMBL" id="KAK6297690.1"/>
    </source>
</evidence>
<comment type="subcellular location">
    <subcellularLocation>
        <location evidence="2">Cell junction</location>
        <location evidence="2">Gap junction</location>
    </subcellularLocation>
    <subcellularLocation>
        <location evidence="1">Cytoplasm</location>
        <location evidence="1">Cytoskeleton</location>
        <location evidence="1">Spindle</location>
    </subcellularLocation>
    <subcellularLocation>
        <location evidence="35">Golgi apparatus</location>
        <location evidence="35">Golgi stack membrane</location>
        <topology evidence="35">Single-pass type II membrane protein</topology>
    </subcellularLocation>
    <subcellularLocation>
        <location evidence="32">Golgi apparatus</location>
        <location evidence="32">trans-Golgi network membrane</location>
        <topology evidence="32">Single-pass type II membrane protein</topology>
    </subcellularLocation>
</comment>
<dbReference type="GO" id="GO:0051301">
    <property type="term" value="P:cell division"/>
    <property type="evidence" value="ECO:0007669"/>
    <property type="project" value="UniProtKB-KW"/>
</dbReference>
<dbReference type="EC" id="2.4.1.-" evidence="35"/>
<evidence type="ECO:0000256" key="2">
    <source>
        <dbReference type="ARBA" id="ARBA00004610"/>
    </source>
</evidence>
<dbReference type="Pfam" id="PF00852">
    <property type="entry name" value="Glyco_transf_10"/>
    <property type="match status" value="1"/>
</dbReference>
<feature type="region of interest" description="Disordered" evidence="37">
    <location>
        <begin position="812"/>
        <end position="839"/>
    </location>
</feature>
<dbReference type="FunFam" id="1.10.418.10:FF:000020">
    <property type="entry name" value="Cytospin-A isoform 1"/>
    <property type="match status" value="1"/>
</dbReference>
<evidence type="ECO:0000256" key="3">
    <source>
        <dbReference type="ARBA" id="ARBA00004922"/>
    </source>
</evidence>
<keyword evidence="16 35" id="KW-1133">Transmembrane helix</keyword>
<comment type="subunit">
    <text evidence="8">Homodimer.</text>
</comment>
<dbReference type="GO" id="GO:0006629">
    <property type="term" value="P:lipid metabolic process"/>
    <property type="evidence" value="ECO:0007669"/>
    <property type="project" value="UniProtKB-KW"/>
</dbReference>
<comment type="catalytic activity">
    <reaction evidence="28">
        <text>an alpha-Neu5Ac-(2-&gt;3)-beta-D-Gal-(1-&gt;4)-beta-D-GlcNAc-(1-&gt;3)-beta-D-Gal-(1-&gt;4)-beta-D-GlcNAc derivative + GDP-beta-L-fucose = an alpha-Neu5Ac-(2-&gt;3)-beta-D-Gal-(1-&gt;4)-beta-D-GlcNAc-(1-&gt;3)-beta-D-Gal-(1-&gt;4)-[alpha-L-Fuc-(1-&gt;3)]-beta-D-GlcNAc derivative + GDP + H(+)</text>
        <dbReference type="Rhea" id="RHEA:68044"/>
        <dbReference type="ChEBI" id="CHEBI:15378"/>
        <dbReference type="ChEBI" id="CHEBI:57273"/>
        <dbReference type="ChEBI" id="CHEBI:58189"/>
        <dbReference type="ChEBI" id="CHEBI:145343"/>
        <dbReference type="ChEBI" id="CHEBI:176900"/>
    </reaction>
    <physiologicalReaction direction="left-to-right" evidence="28">
        <dbReference type="Rhea" id="RHEA:68045"/>
    </physiologicalReaction>
</comment>
<evidence type="ECO:0000256" key="26">
    <source>
        <dbReference type="ARBA" id="ARBA00029329"/>
    </source>
</evidence>
<gene>
    <name evidence="39" type="ORF">J4Q44_G00322730</name>
</gene>
<evidence type="ECO:0000256" key="24">
    <source>
        <dbReference type="ARBA" id="ARBA00023306"/>
    </source>
</evidence>
<evidence type="ECO:0000256" key="4">
    <source>
        <dbReference type="ARBA" id="ARBA00004934"/>
    </source>
</evidence>
<dbReference type="SUPFAM" id="SSF53756">
    <property type="entry name" value="UDP-Glycosyltransferase/glycogen phosphorylase"/>
    <property type="match status" value="1"/>
</dbReference>
<comment type="caution">
    <text evidence="39">The sequence shown here is derived from an EMBL/GenBank/DDBJ whole genome shotgun (WGS) entry which is preliminary data.</text>
</comment>
<evidence type="ECO:0000256" key="14">
    <source>
        <dbReference type="ARBA" id="ARBA00022949"/>
    </source>
</evidence>
<evidence type="ECO:0000256" key="25">
    <source>
        <dbReference type="ARBA" id="ARBA00025131"/>
    </source>
</evidence>
<keyword evidence="18 36" id="KW-0175">Coiled coil</keyword>
<keyword evidence="11 35" id="KW-0808">Transferase</keyword>
<evidence type="ECO:0000259" key="38">
    <source>
        <dbReference type="PROSITE" id="PS50021"/>
    </source>
</evidence>
<keyword evidence="40" id="KW-1185">Reference proteome</keyword>
<feature type="compositionally biased region" description="Basic and acidic residues" evidence="37">
    <location>
        <begin position="740"/>
        <end position="755"/>
    </location>
</feature>
<dbReference type="InterPro" id="IPR031481">
    <property type="entry name" value="Glyco_tran_10_N"/>
</dbReference>
<evidence type="ECO:0000256" key="10">
    <source>
        <dbReference type="ARBA" id="ARBA00022676"/>
    </source>
</evidence>
<evidence type="ECO:0000256" key="11">
    <source>
        <dbReference type="ARBA" id="ARBA00022679"/>
    </source>
</evidence>
<dbReference type="Gene3D" id="3.40.50.11660">
    <property type="entry name" value="Glycosyl transferase family 10, C-terminal domain"/>
    <property type="match status" value="1"/>
</dbReference>
<keyword evidence="22" id="KW-0325">Glycoprotein</keyword>
<evidence type="ECO:0000256" key="6">
    <source>
        <dbReference type="ARBA" id="ARBA00009452"/>
    </source>
</evidence>
<comment type="similarity">
    <text evidence="5 35">Belongs to the glycosyltransferase 10 family.</text>
</comment>
<reference evidence="39 40" key="1">
    <citation type="submission" date="2021-04" db="EMBL/GenBank/DDBJ databases">
        <authorList>
            <person name="De Guttry C."/>
            <person name="Zahm M."/>
            <person name="Klopp C."/>
            <person name="Cabau C."/>
            <person name="Louis A."/>
            <person name="Berthelot C."/>
            <person name="Parey E."/>
            <person name="Roest Crollius H."/>
            <person name="Montfort J."/>
            <person name="Robinson-Rechavi M."/>
            <person name="Bucao C."/>
            <person name="Bouchez O."/>
            <person name="Gislard M."/>
            <person name="Lluch J."/>
            <person name="Milhes M."/>
            <person name="Lampietro C."/>
            <person name="Lopez Roques C."/>
            <person name="Donnadieu C."/>
            <person name="Braasch I."/>
            <person name="Desvignes T."/>
            <person name="Postlethwait J."/>
            <person name="Bobe J."/>
            <person name="Wedekind C."/>
            <person name="Guiguen Y."/>
        </authorList>
    </citation>
    <scope>NUCLEOTIDE SEQUENCE [LARGE SCALE GENOMIC DNA]</scope>
    <source>
        <strain evidence="39">Cs_M1</strain>
        <tissue evidence="39">Blood</tissue>
    </source>
</reference>
<keyword evidence="13" id="KW-0303">Gap junction</keyword>
<dbReference type="Pfam" id="PF00307">
    <property type="entry name" value="CH"/>
    <property type="match status" value="1"/>
</dbReference>
<evidence type="ECO:0000256" key="19">
    <source>
        <dbReference type="ARBA" id="ARBA00023098"/>
    </source>
</evidence>
<evidence type="ECO:0000256" key="27">
    <source>
        <dbReference type="ARBA" id="ARBA00036053"/>
    </source>
</evidence>
<feature type="region of interest" description="Disordered" evidence="37">
    <location>
        <begin position="740"/>
        <end position="767"/>
    </location>
</feature>
<dbReference type="GO" id="GO:0005921">
    <property type="term" value="C:gap junction"/>
    <property type="evidence" value="ECO:0007669"/>
    <property type="project" value="UniProtKB-SubCell"/>
</dbReference>
<dbReference type="PANTHER" id="PTHR11929">
    <property type="entry name" value="ALPHA- 1,3 -FUCOSYLTRANSFERASE"/>
    <property type="match status" value="1"/>
</dbReference>
<evidence type="ECO:0000256" key="9">
    <source>
        <dbReference type="ARBA" id="ARBA00022618"/>
    </source>
</evidence>
<comment type="catalytic activity">
    <reaction evidence="26">
        <text>a beta-D-galactosyl-(1-&gt;4)-N-acetyl-beta-D-glucosaminyl derivative + GDP-beta-L-fucose = a beta-D-galactosyl-(1-&gt;4)-[alpha-L-fucosyl-(1-&gt;3)]-N-acetyl-beta-D-glucosaminyl derivative + GDP + H(+)</text>
        <dbReference type="Rhea" id="RHEA:14257"/>
        <dbReference type="ChEBI" id="CHEBI:15378"/>
        <dbReference type="ChEBI" id="CHEBI:57273"/>
        <dbReference type="ChEBI" id="CHEBI:58189"/>
        <dbReference type="ChEBI" id="CHEBI:133507"/>
        <dbReference type="ChEBI" id="CHEBI:137941"/>
        <dbReference type="EC" id="2.4.1.152"/>
    </reaction>
    <physiologicalReaction direction="left-to-right" evidence="26">
        <dbReference type="Rhea" id="RHEA:14258"/>
    </physiologicalReaction>
</comment>
<feature type="compositionally biased region" description="Basic and acidic residues" evidence="37">
    <location>
        <begin position="689"/>
        <end position="720"/>
    </location>
</feature>
<evidence type="ECO:0000256" key="29">
    <source>
        <dbReference type="ARBA" id="ARBA00036295"/>
    </source>
</evidence>
<feature type="coiled-coil region" evidence="36">
    <location>
        <begin position="497"/>
        <end position="524"/>
    </location>
</feature>
<dbReference type="InterPro" id="IPR001503">
    <property type="entry name" value="Glyco_trans_10"/>
</dbReference>
<dbReference type="PROSITE" id="PS50021">
    <property type="entry name" value="CH"/>
    <property type="match status" value="1"/>
</dbReference>
<dbReference type="Gene3D" id="1.10.418.10">
    <property type="entry name" value="Calponin-like domain"/>
    <property type="match status" value="1"/>
</dbReference>
<evidence type="ECO:0000256" key="15">
    <source>
        <dbReference type="ARBA" id="ARBA00022968"/>
    </source>
</evidence>
<evidence type="ECO:0000256" key="20">
    <source>
        <dbReference type="ARBA" id="ARBA00023136"/>
    </source>
</evidence>
<evidence type="ECO:0000256" key="37">
    <source>
        <dbReference type="SAM" id="MobiDB-lite"/>
    </source>
</evidence>
<comment type="similarity">
    <text evidence="6">Belongs to the cytospin-A family.</text>
</comment>
<evidence type="ECO:0000256" key="31">
    <source>
        <dbReference type="ARBA" id="ARBA00036757"/>
    </source>
</evidence>
<dbReference type="InterPro" id="IPR038577">
    <property type="entry name" value="GT10-like_C_sf"/>
</dbReference>
<comment type="catalytic activity">
    <reaction evidence="27">
        <text>alpha-D-galactosyl-(1-&gt;3)-beta-D-galactosyl-(1-&gt;4)-N-acetyl-beta-D-glucosaminyl-(1-&gt;3)-beta-D-galactosyl-(1-&gt;4)-beta-D-glucosyl-(1&lt;-&gt;1')-ceramide + GDP-beta-L-fucose = a neolactoside IV(3)-alpha-Gal,III(3)-alpha-Fuc-nLc4Cer + GDP + H(+)</text>
        <dbReference type="Rhea" id="RHEA:48380"/>
        <dbReference type="ChEBI" id="CHEBI:15378"/>
        <dbReference type="ChEBI" id="CHEBI:57273"/>
        <dbReference type="ChEBI" id="CHEBI:58189"/>
        <dbReference type="ChEBI" id="CHEBI:90380"/>
        <dbReference type="ChEBI" id="CHEBI:90381"/>
    </reaction>
    <physiologicalReaction direction="left-to-right" evidence="27">
        <dbReference type="Rhea" id="RHEA:48381"/>
    </physiologicalReaction>
</comment>
<evidence type="ECO:0000256" key="23">
    <source>
        <dbReference type="ARBA" id="ARBA00023212"/>
    </source>
</evidence>
<evidence type="ECO:0000256" key="22">
    <source>
        <dbReference type="ARBA" id="ARBA00023180"/>
    </source>
</evidence>
<keyword evidence="15" id="KW-0735">Signal-anchor</keyword>